<keyword evidence="2" id="KW-1185">Reference proteome</keyword>
<name>A0ACB8B4P1_9AGAM</name>
<gene>
    <name evidence="1" type="ORF">BV22DRAFT_786055</name>
</gene>
<accession>A0ACB8B4P1</accession>
<dbReference type="EMBL" id="MU266565">
    <property type="protein sequence ID" value="KAH7920681.1"/>
    <property type="molecule type" value="Genomic_DNA"/>
</dbReference>
<proteinExistence type="predicted"/>
<comment type="caution">
    <text evidence="1">The sequence shown here is derived from an EMBL/GenBank/DDBJ whole genome shotgun (WGS) entry which is preliminary data.</text>
</comment>
<reference evidence="1" key="1">
    <citation type="journal article" date="2021" name="New Phytol.">
        <title>Evolutionary innovations through gain and loss of genes in the ectomycorrhizal Boletales.</title>
        <authorList>
            <person name="Wu G."/>
            <person name="Miyauchi S."/>
            <person name="Morin E."/>
            <person name="Kuo A."/>
            <person name="Drula E."/>
            <person name="Varga T."/>
            <person name="Kohler A."/>
            <person name="Feng B."/>
            <person name="Cao Y."/>
            <person name="Lipzen A."/>
            <person name="Daum C."/>
            <person name="Hundley H."/>
            <person name="Pangilinan J."/>
            <person name="Johnson J."/>
            <person name="Barry K."/>
            <person name="LaButti K."/>
            <person name="Ng V."/>
            <person name="Ahrendt S."/>
            <person name="Min B."/>
            <person name="Choi I.G."/>
            <person name="Park H."/>
            <person name="Plett J.M."/>
            <person name="Magnuson J."/>
            <person name="Spatafora J.W."/>
            <person name="Nagy L.G."/>
            <person name="Henrissat B."/>
            <person name="Grigoriev I.V."/>
            <person name="Yang Z.L."/>
            <person name="Xu J."/>
            <person name="Martin F.M."/>
        </authorList>
    </citation>
    <scope>NUCLEOTIDE SEQUENCE</scope>
    <source>
        <strain evidence="1">KUC20120723A-06</strain>
    </source>
</reference>
<evidence type="ECO:0000313" key="1">
    <source>
        <dbReference type="EMBL" id="KAH7920681.1"/>
    </source>
</evidence>
<evidence type="ECO:0000313" key="2">
    <source>
        <dbReference type="Proteomes" id="UP000790709"/>
    </source>
</evidence>
<sequence length="125" mass="13818">MDPSQSRNFKRSTLGQCIDSSVGQRPKLLSPPRRRWLQHAPVPCHISVMIGLQPSSMRRKTLSYGSGAIGAPKGPVKTIATLWQRGVIGQQSIPHTQIGYAAVLAFHQYAPAQRTYMGRVSSEHR</sequence>
<dbReference type="Proteomes" id="UP000790709">
    <property type="component" value="Unassembled WGS sequence"/>
</dbReference>
<protein>
    <submittedName>
        <fullName evidence="1">Uncharacterized protein</fullName>
    </submittedName>
</protein>
<organism evidence="1 2">
    <name type="scientific">Leucogyrophana mollusca</name>
    <dbReference type="NCBI Taxonomy" id="85980"/>
    <lineage>
        <taxon>Eukaryota</taxon>
        <taxon>Fungi</taxon>
        <taxon>Dikarya</taxon>
        <taxon>Basidiomycota</taxon>
        <taxon>Agaricomycotina</taxon>
        <taxon>Agaricomycetes</taxon>
        <taxon>Agaricomycetidae</taxon>
        <taxon>Boletales</taxon>
        <taxon>Boletales incertae sedis</taxon>
        <taxon>Leucogyrophana</taxon>
    </lineage>
</organism>